<evidence type="ECO:0000256" key="10">
    <source>
        <dbReference type="ARBA" id="ARBA00048540"/>
    </source>
</evidence>
<dbReference type="PANTHER" id="PTHR30040">
    <property type="entry name" value="THIAMINE BIOSYNTHESIS LIPOPROTEIN APBE"/>
    <property type="match status" value="1"/>
</dbReference>
<dbReference type="Proteomes" id="UP000245820">
    <property type="component" value="Chromosome"/>
</dbReference>
<keyword evidence="8" id="KW-0460">Magnesium</keyword>
<evidence type="ECO:0000256" key="5">
    <source>
        <dbReference type="ARBA" id="ARBA00022679"/>
    </source>
</evidence>
<gene>
    <name evidence="11" type="ORF">DIR46_22395</name>
</gene>
<dbReference type="EC" id="2.7.1.180" evidence="2"/>
<protein>
    <recommendedName>
        <fullName evidence="3">FAD:protein FMN transferase</fullName>
        <ecNumber evidence="2">2.7.1.180</ecNumber>
    </recommendedName>
    <alternativeName>
        <fullName evidence="9">Flavin transferase</fullName>
    </alternativeName>
</protein>
<dbReference type="Gene3D" id="3.10.520.10">
    <property type="entry name" value="ApbE-like domains"/>
    <property type="match status" value="1"/>
</dbReference>
<evidence type="ECO:0000256" key="6">
    <source>
        <dbReference type="ARBA" id="ARBA00022723"/>
    </source>
</evidence>
<evidence type="ECO:0000256" key="9">
    <source>
        <dbReference type="ARBA" id="ARBA00031306"/>
    </source>
</evidence>
<comment type="catalytic activity">
    <reaction evidence="10">
        <text>L-threonyl-[protein] + FAD = FMN-L-threonyl-[protein] + AMP + H(+)</text>
        <dbReference type="Rhea" id="RHEA:36847"/>
        <dbReference type="Rhea" id="RHEA-COMP:11060"/>
        <dbReference type="Rhea" id="RHEA-COMP:11061"/>
        <dbReference type="ChEBI" id="CHEBI:15378"/>
        <dbReference type="ChEBI" id="CHEBI:30013"/>
        <dbReference type="ChEBI" id="CHEBI:57692"/>
        <dbReference type="ChEBI" id="CHEBI:74257"/>
        <dbReference type="ChEBI" id="CHEBI:456215"/>
        <dbReference type="EC" id="2.7.1.180"/>
    </reaction>
</comment>
<dbReference type="PANTHER" id="PTHR30040:SF2">
    <property type="entry name" value="FAD:PROTEIN FMN TRANSFERASE"/>
    <property type="match status" value="1"/>
</dbReference>
<keyword evidence="12" id="KW-1185">Reference proteome</keyword>
<organism evidence="11 12">
    <name type="scientific">Massilia oculi</name>
    <dbReference type="NCBI Taxonomy" id="945844"/>
    <lineage>
        <taxon>Bacteria</taxon>
        <taxon>Pseudomonadati</taxon>
        <taxon>Pseudomonadota</taxon>
        <taxon>Betaproteobacteria</taxon>
        <taxon>Burkholderiales</taxon>
        <taxon>Oxalobacteraceae</taxon>
        <taxon>Telluria group</taxon>
        <taxon>Massilia</taxon>
    </lineage>
</organism>
<accession>A0A2S2DNF2</accession>
<dbReference type="GO" id="GO:0016740">
    <property type="term" value="F:transferase activity"/>
    <property type="evidence" value="ECO:0007669"/>
    <property type="project" value="UniProtKB-KW"/>
</dbReference>
<dbReference type="InterPro" id="IPR003374">
    <property type="entry name" value="ApbE-like_sf"/>
</dbReference>
<evidence type="ECO:0000256" key="3">
    <source>
        <dbReference type="ARBA" id="ARBA00016337"/>
    </source>
</evidence>
<dbReference type="GO" id="GO:0046872">
    <property type="term" value="F:metal ion binding"/>
    <property type="evidence" value="ECO:0007669"/>
    <property type="project" value="UniProtKB-KW"/>
</dbReference>
<evidence type="ECO:0000313" key="12">
    <source>
        <dbReference type="Proteomes" id="UP000245820"/>
    </source>
</evidence>
<evidence type="ECO:0000313" key="11">
    <source>
        <dbReference type="EMBL" id="AWL06910.1"/>
    </source>
</evidence>
<keyword evidence="4" id="KW-0285">Flavoprotein</keyword>
<dbReference type="SUPFAM" id="SSF143631">
    <property type="entry name" value="ApbE-like"/>
    <property type="match status" value="1"/>
</dbReference>
<evidence type="ECO:0000256" key="4">
    <source>
        <dbReference type="ARBA" id="ARBA00022630"/>
    </source>
</evidence>
<evidence type="ECO:0000256" key="2">
    <source>
        <dbReference type="ARBA" id="ARBA00011955"/>
    </source>
</evidence>
<dbReference type="EMBL" id="CP029343">
    <property type="protein sequence ID" value="AWL06910.1"/>
    <property type="molecule type" value="Genomic_DNA"/>
</dbReference>
<keyword evidence="6" id="KW-0479">Metal-binding</keyword>
<keyword evidence="5" id="KW-0808">Transferase</keyword>
<evidence type="ECO:0000256" key="8">
    <source>
        <dbReference type="ARBA" id="ARBA00022842"/>
    </source>
</evidence>
<keyword evidence="7" id="KW-0274">FAD</keyword>
<comment type="cofactor">
    <cofactor evidence="1">
        <name>Mg(2+)</name>
        <dbReference type="ChEBI" id="CHEBI:18420"/>
    </cofactor>
</comment>
<sequence>MFHHTMGAMNTRFSMVLPAVDTRDGMVLVRHTQALLREQERMMSRFIADGDLATLNRAAARGPAPMPDRLCQVLDTCRRHHRLTGGAFDIAQGARRRGHGMDLLHFDAAARTLHFAERDVQLDLGGIGKGIALDVVGQYLIDQGVEQALLSFGESSVSVIGAHPAGDCWPIGVEHLYEQGRSLHRFALRDAAMSTSGNRDGQAHIVIPASGELVEGCRTISVACASAADAEALSTALFVLPAAQRAAVLRNYPGAQAVEIAYLKQEAGWTAEKRWQHE</sequence>
<dbReference type="Pfam" id="PF02424">
    <property type="entry name" value="ApbE"/>
    <property type="match status" value="1"/>
</dbReference>
<dbReference type="KEGG" id="mtim:DIR46_22395"/>
<proteinExistence type="predicted"/>
<name>A0A2S2DNF2_9BURK</name>
<evidence type="ECO:0000256" key="7">
    <source>
        <dbReference type="ARBA" id="ARBA00022827"/>
    </source>
</evidence>
<dbReference type="AlphaFoldDB" id="A0A2S2DNF2"/>
<dbReference type="InterPro" id="IPR024932">
    <property type="entry name" value="ApbE"/>
</dbReference>
<dbReference type="RefSeq" id="WP_109347209.1">
    <property type="nucleotide sequence ID" value="NZ_CP029343.1"/>
</dbReference>
<dbReference type="OrthoDB" id="9778595at2"/>
<reference evidence="11 12" key="1">
    <citation type="submission" date="2018-05" db="EMBL/GenBank/DDBJ databases">
        <title>Complete genome sequence of Massilia oculi sp. nov. CCUG 43427T (=DSM 26321T), the type strain of M. oculi, and comparison with genome sequences of other Massilia strains.</title>
        <authorList>
            <person name="Zhu B."/>
        </authorList>
    </citation>
    <scope>NUCLEOTIDE SEQUENCE [LARGE SCALE GENOMIC DNA]</scope>
    <source>
        <strain evidence="11 12">CCUG 43427</strain>
    </source>
</reference>
<evidence type="ECO:0000256" key="1">
    <source>
        <dbReference type="ARBA" id="ARBA00001946"/>
    </source>
</evidence>